<comment type="caution">
    <text evidence="1">The sequence shown here is derived from an EMBL/GenBank/DDBJ whole genome shotgun (WGS) entry which is preliminary data.</text>
</comment>
<keyword evidence="2" id="KW-1185">Reference proteome</keyword>
<name>A0AAN9YW07_9ORTH</name>
<gene>
    <name evidence="1" type="ORF">R5R35_013500</name>
</gene>
<sequence>MRLPQLLLMRKERGGFRLVATLPPSLKERDMEGRREEREVGNRGSCAVFRRHVTHIEGDNSSILRATPNEPAFYALFGYKVASWSTWAQNANYRRTAITIATAQTSHLTPSPTPLQMRSPLFGIFRGTRKLSH</sequence>
<dbReference type="EMBL" id="JAZDUA010000813">
    <property type="protein sequence ID" value="KAK7789188.1"/>
    <property type="molecule type" value="Genomic_DNA"/>
</dbReference>
<dbReference type="Proteomes" id="UP001378592">
    <property type="component" value="Unassembled WGS sequence"/>
</dbReference>
<accession>A0AAN9YW07</accession>
<evidence type="ECO:0000313" key="1">
    <source>
        <dbReference type="EMBL" id="KAK7789188.1"/>
    </source>
</evidence>
<organism evidence="1 2">
    <name type="scientific">Gryllus longicercus</name>
    <dbReference type="NCBI Taxonomy" id="2509291"/>
    <lineage>
        <taxon>Eukaryota</taxon>
        <taxon>Metazoa</taxon>
        <taxon>Ecdysozoa</taxon>
        <taxon>Arthropoda</taxon>
        <taxon>Hexapoda</taxon>
        <taxon>Insecta</taxon>
        <taxon>Pterygota</taxon>
        <taxon>Neoptera</taxon>
        <taxon>Polyneoptera</taxon>
        <taxon>Orthoptera</taxon>
        <taxon>Ensifera</taxon>
        <taxon>Gryllidea</taxon>
        <taxon>Grylloidea</taxon>
        <taxon>Gryllidae</taxon>
        <taxon>Gryllinae</taxon>
        <taxon>Gryllus</taxon>
    </lineage>
</organism>
<proteinExistence type="predicted"/>
<dbReference type="AlphaFoldDB" id="A0AAN9YW07"/>
<protein>
    <submittedName>
        <fullName evidence="1">Uncharacterized protein</fullName>
    </submittedName>
</protein>
<reference evidence="1 2" key="1">
    <citation type="submission" date="2024-03" db="EMBL/GenBank/DDBJ databases">
        <title>The genome assembly and annotation of the cricket Gryllus longicercus Weissman &amp; Gray.</title>
        <authorList>
            <person name="Szrajer S."/>
            <person name="Gray D."/>
            <person name="Ylla G."/>
        </authorList>
    </citation>
    <scope>NUCLEOTIDE SEQUENCE [LARGE SCALE GENOMIC DNA]</scope>
    <source>
        <strain evidence="1">DAG 2021-001</strain>
        <tissue evidence="1">Whole body minus gut</tissue>
    </source>
</reference>
<evidence type="ECO:0000313" key="2">
    <source>
        <dbReference type="Proteomes" id="UP001378592"/>
    </source>
</evidence>